<dbReference type="InterPro" id="IPR004154">
    <property type="entry name" value="Anticodon-bd"/>
</dbReference>
<organism evidence="17 18">
    <name type="scientific">Phytophthora kernoviae 00238/432</name>
    <dbReference type="NCBI Taxonomy" id="1284355"/>
    <lineage>
        <taxon>Eukaryota</taxon>
        <taxon>Sar</taxon>
        <taxon>Stramenopiles</taxon>
        <taxon>Oomycota</taxon>
        <taxon>Peronosporomycetes</taxon>
        <taxon>Peronosporales</taxon>
        <taxon>Peronosporaceae</taxon>
        <taxon>Phytophthora</taxon>
    </lineage>
</organism>
<dbReference type="GO" id="GO:0006435">
    <property type="term" value="P:threonyl-tRNA aminoacylation"/>
    <property type="evidence" value="ECO:0007669"/>
    <property type="project" value="InterPro"/>
</dbReference>
<dbReference type="Gene3D" id="3.30.930.10">
    <property type="entry name" value="Bira Bifunctional Protein, Domain 2"/>
    <property type="match status" value="1"/>
</dbReference>
<dbReference type="SUPFAM" id="SSF52954">
    <property type="entry name" value="Class II aaRS ABD-related"/>
    <property type="match status" value="1"/>
</dbReference>
<dbReference type="InterPro" id="IPR012676">
    <property type="entry name" value="TGS-like"/>
</dbReference>
<dbReference type="FunFam" id="3.30.54.20:FF:000002">
    <property type="entry name" value="Threonine--tRNA ligase"/>
    <property type="match status" value="1"/>
</dbReference>
<keyword evidence="9" id="KW-0067">ATP-binding</keyword>
<dbReference type="CDD" id="cd01667">
    <property type="entry name" value="TGS_ThrRS"/>
    <property type="match status" value="1"/>
</dbReference>
<evidence type="ECO:0000256" key="2">
    <source>
        <dbReference type="ARBA" id="ARBA00013163"/>
    </source>
</evidence>
<evidence type="ECO:0000313" key="17">
    <source>
        <dbReference type="EMBL" id="KAF4325413.1"/>
    </source>
</evidence>
<evidence type="ECO:0000256" key="3">
    <source>
        <dbReference type="ARBA" id="ARBA00022490"/>
    </source>
</evidence>
<evidence type="ECO:0000256" key="1">
    <source>
        <dbReference type="ARBA" id="ARBA00008226"/>
    </source>
</evidence>
<evidence type="ECO:0000256" key="12">
    <source>
        <dbReference type="ARBA" id="ARBA00023146"/>
    </source>
</evidence>
<dbReference type="EMBL" id="AOFI03000005">
    <property type="protein sequence ID" value="KAF4325413.1"/>
    <property type="molecule type" value="Genomic_DNA"/>
</dbReference>
<dbReference type="InterPro" id="IPR012675">
    <property type="entry name" value="Beta-grasp_dom_sf"/>
</dbReference>
<evidence type="ECO:0000256" key="6">
    <source>
        <dbReference type="ARBA" id="ARBA00022723"/>
    </source>
</evidence>
<evidence type="ECO:0000256" key="13">
    <source>
        <dbReference type="ARBA" id="ARBA00031900"/>
    </source>
</evidence>
<evidence type="ECO:0000256" key="7">
    <source>
        <dbReference type="ARBA" id="ARBA00022741"/>
    </source>
</evidence>
<keyword evidence="3" id="KW-0963">Cytoplasm</keyword>
<evidence type="ECO:0000259" key="16">
    <source>
        <dbReference type="PROSITE" id="PS51880"/>
    </source>
</evidence>
<dbReference type="FunFam" id="3.40.50.800:FF:000001">
    <property type="entry name" value="Threonine--tRNA ligase"/>
    <property type="match status" value="1"/>
</dbReference>
<dbReference type="Pfam" id="PF03129">
    <property type="entry name" value="HGTP_anticodon"/>
    <property type="match status" value="1"/>
</dbReference>
<keyword evidence="6" id="KW-0479">Metal-binding</keyword>
<dbReference type="Pfam" id="PF02824">
    <property type="entry name" value="TGS"/>
    <property type="match status" value="1"/>
</dbReference>
<dbReference type="SMART" id="SM00863">
    <property type="entry name" value="tRNA_SAD"/>
    <property type="match status" value="1"/>
</dbReference>
<dbReference type="GO" id="GO:0005524">
    <property type="term" value="F:ATP binding"/>
    <property type="evidence" value="ECO:0007669"/>
    <property type="project" value="UniProtKB-KW"/>
</dbReference>
<dbReference type="Gene3D" id="3.30.980.10">
    <property type="entry name" value="Threonyl-trna Synthetase, Chain A, domain 2"/>
    <property type="match status" value="1"/>
</dbReference>
<dbReference type="GO" id="GO:0004829">
    <property type="term" value="F:threonine-tRNA ligase activity"/>
    <property type="evidence" value="ECO:0007669"/>
    <property type="project" value="UniProtKB-EC"/>
</dbReference>
<feature type="domain" description="TGS" evidence="16">
    <location>
        <begin position="77"/>
        <end position="140"/>
    </location>
</feature>
<dbReference type="PRINTS" id="PR01047">
    <property type="entry name" value="TRNASYNTHTHR"/>
</dbReference>
<dbReference type="CDD" id="cd00771">
    <property type="entry name" value="ThrRS_core"/>
    <property type="match status" value="1"/>
</dbReference>
<evidence type="ECO:0000256" key="10">
    <source>
        <dbReference type="ARBA" id="ARBA00022884"/>
    </source>
</evidence>
<dbReference type="InterPro" id="IPR033728">
    <property type="entry name" value="ThrRS_core"/>
</dbReference>
<dbReference type="PANTHER" id="PTHR11451:SF56">
    <property type="entry name" value="THREONINE--TRNA LIGASE 1"/>
    <property type="match status" value="1"/>
</dbReference>
<evidence type="ECO:0000256" key="4">
    <source>
        <dbReference type="ARBA" id="ARBA00022555"/>
    </source>
</evidence>
<dbReference type="PROSITE" id="PS50862">
    <property type="entry name" value="AA_TRNA_LIGASE_II"/>
    <property type="match status" value="1"/>
</dbReference>
<gene>
    <name evidence="17" type="ORF">G195_000887</name>
</gene>
<dbReference type="Proteomes" id="UP000702964">
    <property type="component" value="Unassembled WGS sequence"/>
</dbReference>
<keyword evidence="10" id="KW-0694">RNA-binding</keyword>
<dbReference type="Pfam" id="PF07973">
    <property type="entry name" value="tRNA_SAD"/>
    <property type="match status" value="1"/>
</dbReference>
<keyword evidence="7" id="KW-0547">Nucleotide-binding</keyword>
<keyword evidence="8" id="KW-0862">Zinc</keyword>
<dbReference type="InterPro" id="IPR004095">
    <property type="entry name" value="TGS"/>
</dbReference>
<dbReference type="EC" id="6.1.1.3" evidence="2"/>
<dbReference type="AlphaFoldDB" id="A0A8J4SU68"/>
<dbReference type="Gene3D" id="3.30.54.20">
    <property type="match status" value="1"/>
</dbReference>
<dbReference type="InterPro" id="IPR006195">
    <property type="entry name" value="aa-tRNA-synth_II"/>
</dbReference>
<comment type="caution">
    <text evidence="17">The sequence shown here is derived from an EMBL/GenBank/DDBJ whole genome shotgun (WGS) entry which is preliminary data.</text>
</comment>
<dbReference type="NCBIfam" id="TIGR00418">
    <property type="entry name" value="thrS"/>
    <property type="match status" value="1"/>
</dbReference>
<reference evidence="17" key="1">
    <citation type="journal article" date="2015" name="Genom Data">
        <title>Draft genome sequences of Phytophthora kernoviae and Phytophthora ramorum lineage EU2 from Scotland.</title>
        <authorList>
            <person name="Sambles C."/>
            <person name="Schlenzig A."/>
            <person name="O'Neill P."/>
            <person name="Grant M."/>
            <person name="Studholme D.J."/>
        </authorList>
    </citation>
    <scope>NUCLEOTIDE SEQUENCE</scope>
    <source>
        <strain evidence="17">00238/432</strain>
    </source>
</reference>
<name>A0A8J4SU68_9STRA</name>
<dbReference type="SUPFAM" id="SSF55186">
    <property type="entry name" value="ThrRS/AlaRS common domain"/>
    <property type="match status" value="1"/>
</dbReference>
<dbReference type="InterPro" id="IPR018163">
    <property type="entry name" value="Thr/Ala-tRNA-synth_IIc_edit"/>
</dbReference>
<dbReference type="GO" id="GO:0000049">
    <property type="term" value="F:tRNA binding"/>
    <property type="evidence" value="ECO:0007669"/>
    <property type="project" value="UniProtKB-KW"/>
</dbReference>
<dbReference type="CDD" id="cd00860">
    <property type="entry name" value="ThrRS_anticodon"/>
    <property type="match status" value="1"/>
</dbReference>
<dbReference type="PROSITE" id="PS51880">
    <property type="entry name" value="TGS"/>
    <property type="match status" value="1"/>
</dbReference>
<evidence type="ECO:0000256" key="5">
    <source>
        <dbReference type="ARBA" id="ARBA00022598"/>
    </source>
</evidence>
<dbReference type="FunFam" id="3.30.930.10:FF:000002">
    <property type="entry name" value="Threonine--tRNA ligase"/>
    <property type="match status" value="1"/>
</dbReference>
<evidence type="ECO:0000256" key="9">
    <source>
        <dbReference type="ARBA" id="ARBA00022840"/>
    </source>
</evidence>
<keyword evidence="4" id="KW-0820">tRNA-binding</keyword>
<dbReference type="Pfam" id="PF00587">
    <property type="entry name" value="tRNA-synt_2b"/>
    <property type="match status" value="1"/>
</dbReference>
<feature type="domain" description="Aminoacyl-transfer RNA synthetases class-II family profile" evidence="15">
    <location>
        <begin position="349"/>
        <end position="620"/>
    </location>
</feature>
<dbReference type="InterPro" id="IPR002320">
    <property type="entry name" value="Thr-tRNA-ligase_IIa"/>
</dbReference>
<evidence type="ECO:0000256" key="11">
    <source>
        <dbReference type="ARBA" id="ARBA00022917"/>
    </source>
</evidence>
<keyword evidence="5" id="KW-0436">Ligase</keyword>
<evidence type="ECO:0000256" key="14">
    <source>
        <dbReference type="ARBA" id="ARBA00049515"/>
    </source>
</evidence>
<protein>
    <recommendedName>
        <fullName evidence="2">threonine--tRNA ligase</fullName>
        <ecNumber evidence="2">6.1.1.3</ecNumber>
    </recommendedName>
    <alternativeName>
        <fullName evidence="13">Threonyl-tRNA synthetase</fullName>
    </alternativeName>
</protein>
<dbReference type="InterPro" id="IPR012947">
    <property type="entry name" value="tRNA_SAD"/>
</dbReference>
<dbReference type="SUPFAM" id="SSF81271">
    <property type="entry name" value="TGS-like"/>
    <property type="match status" value="1"/>
</dbReference>
<dbReference type="FunFam" id="3.30.980.10:FF:000005">
    <property type="entry name" value="Threonyl-tRNA synthetase, mitochondrial"/>
    <property type="match status" value="1"/>
</dbReference>
<evidence type="ECO:0000256" key="8">
    <source>
        <dbReference type="ARBA" id="ARBA00022833"/>
    </source>
</evidence>
<dbReference type="HAMAP" id="MF_00184">
    <property type="entry name" value="Thr_tRNA_synth"/>
    <property type="match status" value="1"/>
</dbReference>
<evidence type="ECO:0000259" key="15">
    <source>
        <dbReference type="PROSITE" id="PS50862"/>
    </source>
</evidence>
<dbReference type="InterPro" id="IPR045864">
    <property type="entry name" value="aa-tRNA-synth_II/BPL/LPL"/>
</dbReference>
<accession>A0A8J4SU68</accession>
<dbReference type="Gene3D" id="3.40.50.800">
    <property type="entry name" value="Anticodon-binding domain"/>
    <property type="match status" value="1"/>
</dbReference>
<dbReference type="InterPro" id="IPR002314">
    <property type="entry name" value="aa-tRNA-synt_IIb"/>
</dbReference>
<evidence type="ECO:0000313" key="18">
    <source>
        <dbReference type="Proteomes" id="UP000702964"/>
    </source>
</evidence>
<dbReference type="GO" id="GO:0046872">
    <property type="term" value="F:metal ion binding"/>
    <property type="evidence" value="ECO:0007669"/>
    <property type="project" value="UniProtKB-KW"/>
</dbReference>
<dbReference type="FunFam" id="3.10.20.30:FF:000005">
    <property type="entry name" value="Threonine--tRNA ligase"/>
    <property type="match status" value="1"/>
</dbReference>
<comment type="similarity">
    <text evidence="1">Belongs to the class-II aminoacyl-tRNA synthetase family.</text>
</comment>
<dbReference type="GO" id="GO:0005737">
    <property type="term" value="C:cytoplasm"/>
    <property type="evidence" value="ECO:0007669"/>
    <property type="project" value="InterPro"/>
</dbReference>
<dbReference type="InterPro" id="IPR047246">
    <property type="entry name" value="ThrRS_anticodon"/>
</dbReference>
<keyword evidence="11" id="KW-0648">Protein biosynthesis</keyword>
<dbReference type="InterPro" id="IPR036621">
    <property type="entry name" value="Anticodon-bd_dom_sf"/>
</dbReference>
<dbReference type="SUPFAM" id="SSF55681">
    <property type="entry name" value="Class II aaRS and biotin synthetases"/>
    <property type="match status" value="1"/>
</dbReference>
<keyword evidence="12" id="KW-0030">Aminoacyl-tRNA synthetase</keyword>
<sequence>MTEERPGDLLATGLADFIMNTRERIIVEEMISKACSVMDEHEVEKVLDAALNVLPVQKDEQVVVEMPGLELEMDIEDMIVINIKLPDGSVREYAEGSSIEDVAASISSGLRKNAVAGKLDGIVVDLSTTLHEGALVEIVTLDSPEGLEVMRHSTAHLLAQAVKRLYGNKEVHLGVGPVIEDGFFYDMDLEQPLNPEDLQKIEKEMERIVNENLPIVRKEVSRAEAIKIFEEVGDPYKLELIRDLPQDSVITIYEQGEFFDLCRGPHVPSTSKIKVFKLMNVAGAYWRGDSKNKMLQRIYGTAFVKKAQLDEHLHFLEEARKRDHRKLGKELEIFTFSQLVGQGLPIWLPNGAKLRRTLERYIVDLEESLGYQHVYTPVLGNVELYKTSGHWEHYQEDMFPKMVMDNEELVLRPMNCPHHMMVYKSSMHSYRDLPIRIAELGMMHRYEMSGALTGLHRVRAMTLNDSHIFARPDQIKEEFARVIELIQTVYKDFGIHEYRFRLSYRDPQDTEKYFQNDEMWEMSQRMLREVVEELNLPFYEAEGEAAFYGPKLDVQIKTALGKEETLSTVQLDFLLPERFELEYVGDDGQKHRPVVIHRGVISTMERFTAFLLENFAGALPLWLSPVQAKVIPVSGNFDDYAREVEAKLKRAGISAEADLRNEKLGYKIREAQLEKMPYMFVVGENERNAEGVSVRKRGEGDLGMKPLDEIVAQLKEEITTRQV</sequence>
<proteinExistence type="inferred from homology"/>
<reference evidence="17" key="2">
    <citation type="submission" date="2020-02" db="EMBL/GenBank/DDBJ databases">
        <authorList>
            <person name="Studholme D.J."/>
        </authorList>
    </citation>
    <scope>NUCLEOTIDE SEQUENCE</scope>
    <source>
        <strain evidence="17">00238/432</strain>
    </source>
</reference>
<dbReference type="Gene3D" id="3.10.20.30">
    <property type="match status" value="1"/>
</dbReference>
<dbReference type="PANTHER" id="PTHR11451">
    <property type="entry name" value="THREONINE-TRNA LIGASE"/>
    <property type="match status" value="1"/>
</dbReference>
<comment type="catalytic activity">
    <reaction evidence="14">
        <text>tRNA(Thr) + L-threonine + ATP = L-threonyl-tRNA(Thr) + AMP + diphosphate + H(+)</text>
        <dbReference type="Rhea" id="RHEA:24624"/>
        <dbReference type="Rhea" id="RHEA-COMP:9670"/>
        <dbReference type="Rhea" id="RHEA-COMP:9704"/>
        <dbReference type="ChEBI" id="CHEBI:15378"/>
        <dbReference type="ChEBI" id="CHEBI:30616"/>
        <dbReference type="ChEBI" id="CHEBI:33019"/>
        <dbReference type="ChEBI" id="CHEBI:57926"/>
        <dbReference type="ChEBI" id="CHEBI:78442"/>
        <dbReference type="ChEBI" id="CHEBI:78534"/>
        <dbReference type="ChEBI" id="CHEBI:456215"/>
        <dbReference type="EC" id="6.1.1.3"/>
    </reaction>
</comment>